<feature type="transmembrane region" description="Helical" evidence="6">
    <location>
        <begin position="6"/>
        <end position="25"/>
    </location>
</feature>
<evidence type="ECO:0000256" key="1">
    <source>
        <dbReference type="ARBA" id="ARBA00004651"/>
    </source>
</evidence>
<accession>A0A4Q8APP3</accession>
<sequence>MPPLIAVFAALAVAGGFGALIGILVGGRDRRSAVIPDGPSVTAAAPGLASATRRKGLQDFAPRGYIGMLERQILLAGRPAAWTVDKILIAKPLLLLASLLSAVWWVGLDPNPFRIGVGLFVVVLSFFVPDLLIYSRAIERQQAIQNALPDTLDQMTISVEAGLGFESAMLKAGNSGRGPLAEELIRTLQDMSIGRSRVDAYHALAARTSSVDLRRFTRSVIQADLYGIAIGEVLRVQAGEMRMRRRQRAEEQAMKVPVKVIFPLMFCILPVLFIVLLTPAVLSIVDAFS</sequence>
<gene>
    <name evidence="8" type="ORF">EV379_3028</name>
</gene>
<feature type="transmembrane region" description="Helical" evidence="6">
    <location>
        <begin position="260"/>
        <end position="285"/>
    </location>
</feature>
<keyword evidence="5 6" id="KW-0472">Membrane</keyword>
<keyword evidence="9" id="KW-1185">Reference proteome</keyword>
<organism evidence="8 9">
    <name type="scientific">Microterricola gilva</name>
    <dbReference type="NCBI Taxonomy" id="393267"/>
    <lineage>
        <taxon>Bacteria</taxon>
        <taxon>Bacillati</taxon>
        <taxon>Actinomycetota</taxon>
        <taxon>Actinomycetes</taxon>
        <taxon>Micrococcales</taxon>
        <taxon>Microbacteriaceae</taxon>
        <taxon>Microterricola</taxon>
    </lineage>
</organism>
<dbReference type="InterPro" id="IPR018076">
    <property type="entry name" value="T2SS_GspF_dom"/>
</dbReference>
<dbReference type="Proteomes" id="UP000291483">
    <property type="component" value="Unassembled WGS sequence"/>
</dbReference>
<comment type="subcellular location">
    <subcellularLocation>
        <location evidence="1">Cell membrane</location>
        <topology evidence="1">Multi-pass membrane protein</topology>
    </subcellularLocation>
</comment>
<dbReference type="PANTHER" id="PTHR35007:SF2">
    <property type="entry name" value="PILUS ASSEMBLE PROTEIN"/>
    <property type="match status" value="1"/>
</dbReference>
<evidence type="ECO:0000256" key="4">
    <source>
        <dbReference type="ARBA" id="ARBA00022989"/>
    </source>
</evidence>
<evidence type="ECO:0000313" key="8">
    <source>
        <dbReference type="EMBL" id="RZU66662.1"/>
    </source>
</evidence>
<comment type="caution">
    <text evidence="8">The sequence shown here is derived from an EMBL/GenBank/DDBJ whole genome shotgun (WGS) entry which is preliminary data.</text>
</comment>
<keyword evidence="4 6" id="KW-1133">Transmembrane helix</keyword>
<dbReference type="RefSeq" id="WP_130506827.1">
    <property type="nucleotide sequence ID" value="NZ_SHLC01000001.1"/>
</dbReference>
<dbReference type="AlphaFoldDB" id="A0A4Q8APP3"/>
<evidence type="ECO:0000256" key="5">
    <source>
        <dbReference type="ARBA" id="ARBA00023136"/>
    </source>
</evidence>
<evidence type="ECO:0000313" key="9">
    <source>
        <dbReference type="Proteomes" id="UP000291483"/>
    </source>
</evidence>
<feature type="transmembrane region" description="Helical" evidence="6">
    <location>
        <begin position="88"/>
        <end position="107"/>
    </location>
</feature>
<dbReference type="GO" id="GO:0005886">
    <property type="term" value="C:plasma membrane"/>
    <property type="evidence" value="ECO:0007669"/>
    <property type="project" value="UniProtKB-SubCell"/>
</dbReference>
<evidence type="ECO:0000256" key="2">
    <source>
        <dbReference type="ARBA" id="ARBA00022475"/>
    </source>
</evidence>
<dbReference type="OrthoDB" id="9810662at2"/>
<name>A0A4Q8APP3_9MICO</name>
<evidence type="ECO:0000259" key="7">
    <source>
        <dbReference type="Pfam" id="PF00482"/>
    </source>
</evidence>
<dbReference type="PANTHER" id="PTHR35007">
    <property type="entry name" value="INTEGRAL MEMBRANE PROTEIN-RELATED"/>
    <property type="match status" value="1"/>
</dbReference>
<dbReference type="Pfam" id="PF00482">
    <property type="entry name" value="T2SSF"/>
    <property type="match status" value="1"/>
</dbReference>
<reference evidence="8 9" key="1">
    <citation type="submission" date="2019-02" db="EMBL/GenBank/DDBJ databases">
        <title>Sequencing the genomes of 1000 actinobacteria strains.</title>
        <authorList>
            <person name="Klenk H.-P."/>
        </authorList>
    </citation>
    <scope>NUCLEOTIDE SEQUENCE [LARGE SCALE GENOMIC DNA]</scope>
    <source>
        <strain evidence="8 9">DSM 18319</strain>
    </source>
</reference>
<keyword evidence="2" id="KW-1003">Cell membrane</keyword>
<feature type="domain" description="Type II secretion system protein GspF" evidence="7">
    <location>
        <begin position="152"/>
        <end position="277"/>
    </location>
</feature>
<keyword evidence="3 6" id="KW-0812">Transmembrane</keyword>
<evidence type="ECO:0000256" key="3">
    <source>
        <dbReference type="ARBA" id="ARBA00022692"/>
    </source>
</evidence>
<dbReference type="EMBL" id="SHLC01000001">
    <property type="protein sequence ID" value="RZU66662.1"/>
    <property type="molecule type" value="Genomic_DNA"/>
</dbReference>
<protein>
    <submittedName>
        <fullName evidence="8">Tight adherence protein C</fullName>
    </submittedName>
</protein>
<proteinExistence type="predicted"/>
<feature type="transmembrane region" description="Helical" evidence="6">
    <location>
        <begin position="113"/>
        <end position="134"/>
    </location>
</feature>
<evidence type="ECO:0000256" key="6">
    <source>
        <dbReference type="SAM" id="Phobius"/>
    </source>
</evidence>